<keyword evidence="8" id="KW-0067">ATP-binding</keyword>
<evidence type="ECO:0000256" key="7">
    <source>
        <dbReference type="ARBA" id="ARBA00022741"/>
    </source>
</evidence>
<evidence type="ECO:0000259" key="17">
    <source>
        <dbReference type="PROSITE" id="PS50112"/>
    </source>
</evidence>
<feature type="modified residue" description="Phosphohistidine" evidence="12">
    <location>
        <position position="981"/>
    </location>
</feature>
<evidence type="ECO:0000256" key="9">
    <source>
        <dbReference type="ARBA" id="ARBA00022989"/>
    </source>
</evidence>
<feature type="domain" description="PAS" evidence="17">
    <location>
        <begin position="275"/>
        <end position="328"/>
    </location>
</feature>
<feature type="domain" description="MHYT" evidence="20">
    <location>
        <begin position="22"/>
        <end position="218"/>
    </location>
</feature>
<dbReference type="InterPro" id="IPR001610">
    <property type="entry name" value="PAC"/>
</dbReference>
<dbReference type="Pfam" id="PF00989">
    <property type="entry name" value="PAS"/>
    <property type="match status" value="1"/>
</dbReference>
<evidence type="ECO:0000256" key="2">
    <source>
        <dbReference type="ARBA" id="ARBA00004651"/>
    </source>
</evidence>
<dbReference type="InterPro" id="IPR003661">
    <property type="entry name" value="HisK_dim/P_dom"/>
</dbReference>
<dbReference type="SMART" id="SM00387">
    <property type="entry name" value="HATPase_c"/>
    <property type="match status" value="1"/>
</dbReference>
<keyword evidence="10" id="KW-0902">Two-component regulatory system</keyword>
<dbReference type="InterPro" id="IPR036890">
    <property type="entry name" value="HATPase_C_sf"/>
</dbReference>
<dbReference type="SUPFAM" id="SSF55874">
    <property type="entry name" value="ATPase domain of HSP90 chaperone/DNA topoisomerase II/histidine kinase"/>
    <property type="match status" value="1"/>
</dbReference>
<evidence type="ECO:0000259" key="19">
    <source>
        <dbReference type="PROSITE" id="PS50894"/>
    </source>
</evidence>
<keyword evidence="9 14" id="KW-1133">Transmembrane helix</keyword>
<dbReference type="CDD" id="cd17546">
    <property type="entry name" value="REC_hyHK_CKI1_RcsC-like"/>
    <property type="match status" value="1"/>
</dbReference>
<feature type="domain" description="HPt" evidence="19">
    <location>
        <begin position="942"/>
        <end position="1035"/>
    </location>
</feature>
<dbReference type="PROSITE" id="PS50894">
    <property type="entry name" value="HPT"/>
    <property type="match status" value="1"/>
</dbReference>
<evidence type="ECO:0000256" key="5">
    <source>
        <dbReference type="ARBA" id="ARBA00022553"/>
    </source>
</evidence>
<dbReference type="EC" id="2.7.13.3" evidence="3"/>
<dbReference type="EMBL" id="JACYFC010000002">
    <property type="protein sequence ID" value="MBD5770844.1"/>
    <property type="molecule type" value="Genomic_DNA"/>
</dbReference>
<dbReference type="Pfam" id="PF00072">
    <property type="entry name" value="Response_reg"/>
    <property type="match status" value="1"/>
</dbReference>
<evidence type="ECO:0000259" key="16">
    <source>
        <dbReference type="PROSITE" id="PS50110"/>
    </source>
</evidence>
<feature type="modified residue" description="4-aspartylphosphate" evidence="13">
    <location>
        <position position="836"/>
    </location>
</feature>
<evidence type="ECO:0000313" key="21">
    <source>
        <dbReference type="EMBL" id="MBD5770844.1"/>
    </source>
</evidence>
<protein>
    <recommendedName>
        <fullName evidence="3">histidine kinase</fullName>
        <ecNumber evidence="3">2.7.13.3</ecNumber>
    </recommendedName>
</protein>
<sequence length="1125" mass="125508">MNWLHNFFVTDTSPLQIDTGIYDYWLVALSILIAIVASFFSLHFASIAKHILLKKYQTIALSSGSLVMAGGIWSMHFVGMLAYDMGHVVVYEPWLTLFSIIPSIIASYITLNILIKPKLSLCLLIMSGTLVGLGIGTMHYMGMAAMEMNVELRYNPYWFGLSIFVAVILAIVALSTRYYVSFIKKKLSENLVNGLSATIMGAAISGMHYTGMTGARFITYPDHETHQKIQDIGTSSQSDYLPLAITISTLLISILATNITSQLRYRQLLLEKTTNELRLKTTLDTAVDGIITIDHKGLIQAFNKAAISIFGWEETDVIGKNISMLMPQPYQKEHDGYLFNYQKTGKKKIIGSDQEVVALHKSGRTFPIRLGVGQVKIEGFSPLFVGFVTDISARREMEEKIRKNEEQYSSLIKNIPGASFRCKVNKYRDVLFISDAIYELSGWTVEDFHNEEISLTHLVHTDDSELTLQSVEEAKQGNKTYTIEYRLKHKEGHYVWVLENGSIIFDESNRPQWIDGVILDISPRIKMEDDLRQAKIRAEISAESKSSFLANMSHEIRTPMNAIIGFSDILLESDMSLENKKHLSTISKSGRSLLHLLNDILDSAKLEKNKLELDEQPFDLMNMVDTVISTLWLQAKSKNVELTFTIEDGISKAYFGAEGRIHQVLMNLLGNAIKFTEVGSVTLTISKQDNGFLRFSIQDTGIGIPPDRLKSIFEPFTQADASMSRRFGGTGLGTTISKQLVELMGGKIHASSELNVGSCFSVDLPLEERSFMPNSKPKTIIGLEPKRVLIADDIEQNITLLTIILKRQGHEVCSAEDGSAAVEKFKIVQPDIILMDIQMPIMDGLTAAQIIRIYEKDNKLPRTPIIALTANVLLEDKLEAQNAGMDGFANKPIDVNALTLEMARVLDIEVMEQVIPEEEQESIEAINKKQVNFEKGLGLWGEASVYLAELNHFYELNKTLSDTLVSHVENDEFDEVSALAHATKGSSSNLALLGISKQTAFIESSAKAHKRGDCLSAIEQLQSYIMSFSQELEALKNTHQPEDTSDQKVTSSKASKEELFATIQELIELASAGEVDDEKIDMFVDNIDTNLKAKAVEVKNDLLDFDFDSALATLSELKKVIKEEA</sequence>
<dbReference type="Gene3D" id="1.10.287.130">
    <property type="match status" value="1"/>
</dbReference>
<dbReference type="Gene3D" id="3.30.450.20">
    <property type="entry name" value="PAS domain"/>
    <property type="match status" value="2"/>
</dbReference>
<feature type="transmembrane region" description="Helical" evidence="14">
    <location>
        <begin position="24"/>
        <end position="47"/>
    </location>
</feature>
<dbReference type="InterPro" id="IPR011006">
    <property type="entry name" value="CheY-like_superfamily"/>
</dbReference>
<dbReference type="SUPFAM" id="SSF52172">
    <property type="entry name" value="CheY-like"/>
    <property type="match status" value="1"/>
</dbReference>
<feature type="transmembrane region" description="Helical" evidence="14">
    <location>
        <begin position="121"/>
        <end position="145"/>
    </location>
</feature>
<evidence type="ECO:0000256" key="10">
    <source>
        <dbReference type="ARBA" id="ARBA00023012"/>
    </source>
</evidence>
<accession>A0ABR8NZE3</accession>
<dbReference type="PROSITE" id="PS50109">
    <property type="entry name" value="HIS_KIN"/>
    <property type="match status" value="1"/>
</dbReference>
<dbReference type="InterPro" id="IPR036097">
    <property type="entry name" value="HisK_dim/P_sf"/>
</dbReference>
<keyword evidence="5 13" id="KW-0597">Phosphoprotein</keyword>
<evidence type="ECO:0000256" key="4">
    <source>
        <dbReference type="ARBA" id="ARBA00022475"/>
    </source>
</evidence>
<dbReference type="InterPro" id="IPR008207">
    <property type="entry name" value="Sig_transdc_His_kin_Hpt_dom"/>
</dbReference>
<dbReference type="InterPro" id="IPR013767">
    <property type="entry name" value="PAS_fold"/>
</dbReference>
<dbReference type="CDD" id="cd16922">
    <property type="entry name" value="HATPase_EvgS-ArcB-TorS-like"/>
    <property type="match status" value="1"/>
</dbReference>
<evidence type="ECO:0000256" key="3">
    <source>
        <dbReference type="ARBA" id="ARBA00012438"/>
    </source>
</evidence>
<dbReference type="PROSITE" id="PS50110">
    <property type="entry name" value="RESPONSE_REGULATORY"/>
    <property type="match status" value="1"/>
</dbReference>
<evidence type="ECO:0000256" key="11">
    <source>
        <dbReference type="ARBA" id="ARBA00023136"/>
    </source>
</evidence>
<feature type="domain" description="PAC" evidence="18">
    <location>
        <begin position="352"/>
        <end position="403"/>
    </location>
</feature>
<proteinExistence type="predicted"/>
<dbReference type="PROSITE" id="PS50113">
    <property type="entry name" value="PAC"/>
    <property type="match status" value="2"/>
</dbReference>
<dbReference type="SUPFAM" id="SSF55785">
    <property type="entry name" value="PYP-like sensor domain (PAS domain)"/>
    <property type="match status" value="2"/>
</dbReference>
<dbReference type="InterPro" id="IPR000700">
    <property type="entry name" value="PAS-assoc_C"/>
</dbReference>
<dbReference type="PANTHER" id="PTHR45339">
    <property type="entry name" value="HYBRID SIGNAL TRANSDUCTION HISTIDINE KINASE J"/>
    <property type="match status" value="1"/>
</dbReference>
<feature type="domain" description="PAC" evidence="18">
    <location>
        <begin position="481"/>
        <end position="533"/>
    </location>
</feature>
<dbReference type="InterPro" id="IPR005330">
    <property type="entry name" value="MHYT_dom"/>
</dbReference>
<keyword evidence="4" id="KW-1003">Cell membrane</keyword>
<feature type="domain" description="Response regulatory" evidence="16">
    <location>
        <begin position="787"/>
        <end position="906"/>
    </location>
</feature>
<evidence type="ECO:0000256" key="12">
    <source>
        <dbReference type="PROSITE-ProRule" id="PRU00110"/>
    </source>
</evidence>
<keyword evidence="11 14" id="KW-0472">Membrane</keyword>
<dbReference type="CDD" id="cd00130">
    <property type="entry name" value="PAS"/>
    <property type="match status" value="2"/>
</dbReference>
<dbReference type="Pfam" id="PF00512">
    <property type="entry name" value="HisKA"/>
    <property type="match status" value="1"/>
</dbReference>
<dbReference type="InterPro" id="IPR035965">
    <property type="entry name" value="PAS-like_dom_sf"/>
</dbReference>
<organism evidence="21 22">
    <name type="scientific">Marinomonas colpomeniae</name>
    <dbReference type="NCBI Taxonomy" id="2774408"/>
    <lineage>
        <taxon>Bacteria</taxon>
        <taxon>Pseudomonadati</taxon>
        <taxon>Pseudomonadota</taxon>
        <taxon>Gammaproteobacteria</taxon>
        <taxon>Oceanospirillales</taxon>
        <taxon>Oceanospirillaceae</taxon>
        <taxon>Marinomonas</taxon>
    </lineage>
</organism>
<dbReference type="SMART" id="SM00448">
    <property type="entry name" value="REC"/>
    <property type="match status" value="1"/>
</dbReference>
<dbReference type="SMART" id="SM00086">
    <property type="entry name" value="PAC"/>
    <property type="match status" value="2"/>
</dbReference>
<evidence type="ECO:0000256" key="13">
    <source>
        <dbReference type="PROSITE-ProRule" id="PRU00169"/>
    </source>
</evidence>
<reference evidence="21 22" key="1">
    <citation type="submission" date="2020-09" db="EMBL/GenBank/DDBJ databases">
        <title>Marinomonas sp. nov., isolated from the cysticercosis algae of Qingdao, China.</title>
        <authorList>
            <person name="Sun X."/>
        </authorList>
    </citation>
    <scope>NUCLEOTIDE SEQUENCE [LARGE SCALE GENOMIC DNA]</scope>
    <source>
        <strain evidence="21 22">SM2066</strain>
    </source>
</reference>
<dbReference type="Pfam" id="PF03707">
    <property type="entry name" value="MHYT"/>
    <property type="match status" value="2"/>
</dbReference>
<dbReference type="Pfam" id="PF02518">
    <property type="entry name" value="HATPase_c"/>
    <property type="match status" value="1"/>
</dbReference>
<dbReference type="Gene3D" id="3.40.50.2300">
    <property type="match status" value="1"/>
</dbReference>
<evidence type="ECO:0000259" key="15">
    <source>
        <dbReference type="PROSITE" id="PS50109"/>
    </source>
</evidence>
<dbReference type="PRINTS" id="PR00344">
    <property type="entry name" value="BCTRLSENSOR"/>
</dbReference>
<dbReference type="PANTHER" id="PTHR45339:SF1">
    <property type="entry name" value="HYBRID SIGNAL TRANSDUCTION HISTIDINE KINASE J"/>
    <property type="match status" value="1"/>
</dbReference>
<dbReference type="Proteomes" id="UP000604161">
    <property type="component" value="Unassembled WGS sequence"/>
</dbReference>
<dbReference type="InterPro" id="IPR013655">
    <property type="entry name" value="PAS_fold_3"/>
</dbReference>
<dbReference type="SUPFAM" id="SSF47226">
    <property type="entry name" value="Histidine-containing phosphotransfer domain, HPT domain"/>
    <property type="match status" value="1"/>
</dbReference>
<feature type="transmembrane region" description="Helical" evidence="14">
    <location>
        <begin position="157"/>
        <end position="179"/>
    </location>
</feature>
<evidence type="ECO:0000256" key="8">
    <source>
        <dbReference type="ARBA" id="ARBA00022840"/>
    </source>
</evidence>
<dbReference type="PROSITE" id="PS50924">
    <property type="entry name" value="MHYT"/>
    <property type="match status" value="1"/>
</dbReference>
<dbReference type="InterPro" id="IPR036641">
    <property type="entry name" value="HPT_dom_sf"/>
</dbReference>
<dbReference type="InterPro" id="IPR003594">
    <property type="entry name" value="HATPase_dom"/>
</dbReference>
<dbReference type="SUPFAM" id="SSF47384">
    <property type="entry name" value="Homodimeric domain of signal transducing histidine kinase"/>
    <property type="match status" value="1"/>
</dbReference>
<gene>
    <name evidence="21" type="ORF">IF202_07240</name>
</gene>
<comment type="caution">
    <text evidence="21">The sequence shown here is derived from an EMBL/GenBank/DDBJ whole genome shotgun (WGS) entry which is preliminary data.</text>
</comment>
<feature type="transmembrane region" description="Helical" evidence="14">
    <location>
        <begin position="59"/>
        <end position="82"/>
    </location>
</feature>
<feature type="domain" description="Histidine kinase" evidence="15">
    <location>
        <begin position="551"/>
        <end position="768"/>
    </location>
</feature>
<feature type="transmembrane region" description="Helical" evidence="14">
    <location>
        <begin position="191"/>
        <end position="211"/>
    </location>
</feature>
<dbReference type="RefSeq" id="WP_191594219.1">
    <property type="nucleotide sequence ID" value="NZ_JACYFC010000002.1"/>
</dbReference>
<evidence type="ECO:0000259" key="20">
    <source>
        <dbReference type="PROSITE" id="PS50924"/>
    </source>
</evidence>
<dbReference type="PROSITE" id="PS50112">
    <property type="entry name" value="PAS"/>
    <property type="match status" value="2"/>
</dbReference>
<dbReference type="InterPro" id="IPR000014">
    <property type="entry name" value="PAS"/>
</dbReference>
<evidence type="ECO:0000259" key="18">
    <source>
        <dbReference type="PROSITE" id="PS50113"/>
    </source>
</evidence>
<evidence type="ECO:0000313" key="22">
    <source>
        <dbReference type="Proteomes" id="UP000604161"/>
    </source>
</evidence>
<feature type="transmembrane region" description="Helical" evidence="14">
    <location>
        <begin position="94"/>
        <end position="114"/>
    </location>
</feature>
<evidence type="ECO:0000256" key="1">
    <source>
        <dbReference type="ARBA" id="ARBA00000085"/>
    </source>
</evidence>
<evidence type="ECO:0000256" key="14">
    <source>
        <dbReference type="PROSITE-ProRule" id="PRU00244"/>
    </source>
</evidence>
<dbReference type="Pfam" id="PF01627">
    <property type="entry name" value="Hpt"/>
    <property type="match status" value="1"/>
</dbReference>
<dbReference type="InterPro" id="IPR004358">
    <property type="entry name" value="Sig_transdc_His_kin-like_C"/>
</dbReference>
<dbReference type="InterPro" id="IPR005467">
    <property type="entry name" value="His_kinase_dom"/>
</dbReference>
<dbReference type="SMART" id="SM00388">
    <property type="entry name" value="HisKA"/>
    <property type="match status" value="1"/>
</dbReference>
<dbReference type="NCBIfam" id="TIGR00229">
    <property type="entry name" value="sensory_box"/>
    <property type="match status" value="2"/>
</dbReference>
<keyword evidence="6 14" id="KW-0812">Transmembrane</keyword>
<keyword evidence="22" id="KW-1185">Reference proteome</keyword>
<keyword evidence="7" id="KW-0547">Nucleotide-binding</keyword>
<dbReference type="SMART" id="SM00091">
    <property type="entry name" value="PAS"/>
    <property type="match status" value="2"/>
</dbReference>
<dbReference type="Gene3D" id="1.20.120.160">
    <property type="entry name" value="HPT domain"/>
    <property type="match status" value="1"/>
</dbReference>
<dbReference type="CDD" id="cd00082">
    <property type="entry name" value="HisKA"/>
    <property type="match status" value="1"/>
</dbReference>
<feature type="domain" description="PAS" evidence="17">
    <location>
        <begin position="404"/>
        <end position="478"/>
    </location>
</feature>
<dbReference type="Pfam" id="PF08447">
    <property type="entry name" value="PAS_3"/>
    <property type="match status" value="1"/>
</dbReference>
<comment type="catalytic activity">
    <reaction evidence="1">
        <text>ATP + protein L-histidine = ADP + protein N-phospho-L-histidine.</text>
        <dbReference type="EC" id="2.7.13.3"/>
    </reaction>
</comment>
<name>A0ABR8NZE3_9GAMM</name>
<dbReference type="Gene3D" id="3.30.565.10">
    <property type="entry name" value="Histidine kinase-like ATPase, C-terminal domain"/>
    <property type="match status" value="1"/>
</dbReference>
<comment type="subcellular location">
    <subcellularLocation>
        <location evidence="2">Cell membrane</location>
        <topology evidence="2">Multi-pass membrane protein</topology>
    </subcellularLocation>
</comment>
<dbReference type="InterPro" id="IPR001789">
    <property type="entry name" value="Sig_transdc_resp-reg_receiver"/>
</dbReference>
<evidence type="ECO:0000256" key="6">
    <source>
        <dbReference type="ARBA" id="ARBA00022692"/>
    </source>
</evidence>